<dbReference type="OrthoDB" id="3555312at2759"/>
<evidence type="ECO:0000313" key="3">
    <source>
        <dbReference type="Proteomes" id="UP000235672"/>
    </source>
</evidence>
<dbReference type="AlphaFoldDB" id="A0A2J6Q2Q3"/>
<name>A0A2J6Q2Q3_9HELO</name>
<feature type="compositionally biased region" description="Basic and acidic residues" evidence="1">
    <location>
        <begin position="780"/>
        <end position="791"/>
    </location>
</feature>
<organism evidence="2 3">
    <name type="scientific">Hyaloscypha hepaticicola</name>
    <dbReference type="NCBI Taxonomy" id="2082293"/>
    <lineage>
        <taxon>Eukaryota</taxon>
        <taxon>Fungi</taxon>
        <taxon>Dikarya</taxon>
        <taxon>Ascomycota</taxon>
        <taxon>Pezizomycotina</taxon>
        <taxon>Leotiomycetes</taxon>
        <taxon>Helotiales</taxon>
        <taxon>Hyaloscyphaceae</taxon>
        <taxon>Hyaloscypha</taxon>
    </lineage>
</organism>
<evidence type="ECO:0000313" key="2">
    <source>
        <dbReference type="EMBL" id="PMD20551.1"/>
    </source>
</evidence>
<gene>
    <name evidence="2" type="ORF">NA56DRAFT_659572</name>
</gene>
<accession>A0A2J6Q2Q3</accession>
<reference evidence="2 3" key="1">
    <citation type="submission" date="2016-05" db="EMBL/GenBank/DDBJ databases">
        <title>A degradative enzymes factory behind the ericoid mycorrhizal symbiosis.</title>
        <authorList>
            <consortium name="DOE Joint Genome Institute"/>
            <person name="Martino E."/>
            <person name="Morin E."/>
            <person name="Grelet G."/>
            <person name="Kuo A."/>
            <person name="Kohler A."/>
            <person name="Daghino S."/>
            <person name="Barry K."/>
            <person name="Choi C."/>
            <person name="Cichocki N."/>
            <person name="Clum A."/>
            <person name="Copeland A."/>
            <person name="Hainaut M."/>
            <person name="Haridas S."/>
            <person name="Labutti K."/>
            <person name="Lindquist E."/>
            <person name="Lipzen A."/>
            <person name="Khouja H.-R."/>
            <person name="Murat C."/>
            <person name="Ohm R."/>
            <person name="Olson A."/>
            <person name="Spatafora J."/>
            <person name="Veneault-Fourrey C."/>
            <person name="Henrissat B."/>
            <person name="Grigoriev I."/>
            <person name="Martin F."/>
            <person name="Perotto S."/>
        </authorList>
    </citation>
    <scope>NUCLEOTIDE SEQUENCE [LARGE SCALE GENOMIC DNA]</scope>
    <source>
        <strain evidence="2 3">UAMH 7357</strain>
    </source>
</reference>
<protein>
    <submittedName>
        <fullName evidence="2">Uncharacterized protein</fullName>
    </submittedName>
</protein>
<sequence>MTDSPRIQSLSLLDALPPNILSDEEISNSVISTIYNARNIADSSERPRSSSLLTSKRRKGKICSYTNFHGFSYFGEDPIDAATILRRLPCLTKTIPERFFLPPNDSSDEDAATGSITYTNSAALDGERLHTSDETILSHSSTSISSNTPEAEEPKTYGGLTQAEKKPCKTFSRTCQCKRGTIAPHDSTPSASANSDATRATYTKDVLSSTASGLINNKKDKDSFHVAPLDVSHLPIDFSIAASTLKEDDGGVDRDFEECGKLHTDVSVTEVLPCENCCPVSKLVESFTSLSSDLTVATASTTSGPAEQHTPRRGCLRPSSIISNEEATTLGIKNKKKAVRFVEGLKDNGDVQTEISAITEYPEGSEQLRDLIQQVHNNPILRDAIELLSPRTLSEIAYSLDDDMAIPLVKAAADIRCQRVNSKSGTPVTNIAQRILEPGELESHKQMLKQYVLNFLDEKTNRRYLCRPCELFHFIPWHRYSSMAPILEKDCPSQLVLNRNSSLRRLFIAPFRFSQIQYAMKLFRHGMFYGHRLKPLLHALPEIGTNLWCVRTSEVYLVADEEHGERLLSRIQNWYHTSPDIETPLSEKGMKNIAQLMGRDSSMTHLCSHLMKRYAKDKNHGFILWDFEDLDSNPRVRKCEHCALEYRYDWYEAGQYGSGLVLTTWRDFGKCLAPFDPRWRAHFEEYDDIASIPDDASIIARLWKGLSASGSNSRSKDEQKLKWEEDIEPAAPSWEVGQIQKMFEANDEFDLQWCLQRMMESERMREGPFESLPGKRKRHFEREARREREKTFGGGAG</sequence>
<keyword evidence="3" id="KW-1185">Reference proteome</keyword>
<feature type="region of interest" description="Disordered" evidence="1">
    <location>
        <begin position="136"/>
        <end position="159"/>
    </location>
</feature>
<dbReference type="EMBL" id="KZ613484">
    <property type="protein sequence ID" value="PMD20551.1"/>
    <property type="molecule type" value="Genomic_DNA"/>
</dbReference>
<dbReference type="Proteomes" id="UP000235672">
    <property type="component" value="Unassembled WGS sequence"/>
</dbReference>
<feature type="compositionally biased region" description="Low complexity" evidence="1">
    <location>
        <begin position="136"/>
        <end position="146"/>
    </location>
</feature>
<evidence type="ECO:0000256" key="1">
    <source>
        <dbReference type="SAM" id="MobiDB-lite"/>
    </source>
</evidence>
<feature type="region of interest" description="Disordered" evidence="1">
    <location>
        <begin position="764"/>
        <end position="797"/>
    </location>
</feature>
<proteinExistence type="predicted"/>